<dbReference type="PANTHER" id="PTHR36454:SF1">
    <property type="entry name" value="DUF1015 DOMAIN-CONTAINING PROTEIN"/>
    <property type="match status" value="1"/>
</dbReference>
<proteinExistence type="predicted"/>
<reference evidence="1" key="1">
    <citation type="submission" date="2018-05" db="EMBL/GenBank/DDBJ databases">
        <authorList>
            <person name="Lanie J.A."/>
            <person name="Ng W.-L."/>
            <person name="Kazmierczak K.M."/>
            <person name="Andrzejewski T.M."/>
            <person name="Davidsen T.M."/>
            <person name="Wayne K.J."/>
            <person name="Tettelin H."/>
            <person name="Glass J.I."/>
            <person name="Rusch D."/>
            <person name="Podicherti R."/>
            <person name="Tsui H.-C.T."/>
            <person name="Winkler M.E."/>
        </authorList>
    </citation>
    <scope>NUCLEOTIDE SEQUENCE</scope>
</reference>
<accession>A0A381WNG9</accession>
<sequence>EGVEKNKIRKALDSADAGDIVFYVYFGQGRGCCIEIKEKTNMLPMLAADESEELTVLDVAQLHTVILKNILNIDTKEPNSQKYVTYKVDMIEALSRVDSGEFDLAFFMNATRVSDVRNLAEKGVRLPQKATFFYPKLLSGLVINKFDS</sequence>
<dbReference type="InterPro" id="IPR008323">
    <property type="entry name" value="UCP033563"/>
</dbReference>
<organism evidence="1">
    <name type="scientific">marine metagenome</name>
    <dbReference type="NCBI Taxonomy" id="408172"/>
    <lineage>
        <taxon>unclassified sequences</taxon>
        <taxon>metagenomes</taxon>
        <taxon>ecological metagenomes</taxon>
    </lineage>
</organism>
<protein>
    <recommendedName>
        <fullName evidence="2">DUF1015 domain-containing protein</fullName>
    </recommendedName>
</protein>
<feature type="non-terminal residue" evidence="1">
    <location>
        <position position="1"/>
    </location>
</feature>
<dbReference type="PANTHER" id="PTHR36454">
    <property type="entry name" value="LMO2823 PROTEIN"/>
    <property type="match status" value="1"/>
</dbReference>
<name>A0A381WNG9_9ZZZZ</name>
<dbReference type="EMBL" id="UINC01012307">
    <property type="protein sequence ID" value="SVA53831.1"/>
    <property type="molecule type" value="Genomic_DNA"/>
</dbReference>
<evidence type="ECO:0000313" key="1">
    <source>
        <dbReference type="EMBL" id="SVA53831.1"/>
    </source>
</evidence>
<evidence type="ECO:0008006" key="2">
    <source>
        <dbReference type="Google" id="ProtNLM"/>
    </source>
</evidence>
<dbReference type="AlphaFoldDB" id="A0A381WNG9"/>
<gene>
    <name evidence="1" type="ORF">METZ01_LOCUS106685</name>
</gene>